<feature type="region of interest" description="Disordered" evidence="1">
    <location>
        <begin position="99"/>
        <end position="121"/>
    </location>
</feature>
<reference evidence="2" key="1">
    <citation type="submission" date="2017-07" db="EMBL/GenBank/DDBJ databases">
        <authorList>
            <person name="Mikheyev A."/>
            <person name="Grau M."/>
        </authorList>
    </citation>
    <scope>NUCLEOTIDE SEQUENCE</scope>
    <source>
        <tissue evidence="2">Venom_gland</tissue>
    </source>
</reference>
<dbReference type="AlphaFoldDB" id="A0A2D4PJF3"/>
<sequence length="121" mass="13296">MPRRLALAFRDKRLHLRSKQPERQAEEGFLEADTTTGAPASSQDEACVECESNAASRAAPLYDVEIQDMDLNGMLEPMEEGTGAQVVSLTSLPLEMAMEDEEAGESRDQLHRAEAEAQETS</sequence>
<organism evidence="2">
    <name type="scientific">Micrurus surinamensis</name>
    <name type="common">Surinam coral snake</name>
    <dbReference type="NCBI Taxonomy" id="129470"/>
    <lineage>
        <taxon>Eukaryota</taxon>
        <taxon>Metazoa</taxon>
        <taxon>Chordata</taxon>
        <taxon>Craniata</taxon>
        <taxon>Vertebrata</taxon>
        <taxon>Euteleostomi</taxon>
        <taxon>Lepidosauria</taxon>
        <taxon>Squamata</taxon>
        <taxon>Bifurcata</taxon>
        <taxon>Unidentata</taxon>
        <taxon>Episquamata</taxon>
        <taxon>Toxicofera</taxon>
        <taxon>Serpentes</taxon>
        <taxon>Colubroidea</taxon>
        <taxon>Elapidae</taxon>
        <taxon>Elapinae</taxon>
        <taxon>Micrurus</taxon>
    </lineage>
</organism>
<evidence type="ECO:0000256" key="1">
    <source>
        <dbReference type="SAM" id="MobiDB-lite"/>
    </source>
</evidence>
<protein>
    <submittedName>
        <fullName evidence="2">Uncharacterized protein</fullName>
    </submittedName>
</protein>
<reference evidence="2" key="2">
    <citation type="submission" date="2017-11" db="EMBL/GenBank/DDBJ databases">
        <title>Coralsnake Venomics: Analyses of Venom Gland Transcriptomes and Proteomes of Six Brazilian Taxa.</title>
        <authorList>
            <person name="Aird S.D."/>
            <person name="Jorge da Silva N."/>
            <person name="Qiu L."/>
            <person name="Villar-Briones A."/>
            <person name="Aparecida-Saddi V."/>
            <person name="Campos-Telles M.P."/>
            <person name="Grau M."/>
            <person name="Mikheyev A.S."/>
        </authorList>
    </citation>
    <scope>NUCLEOTIDE SEQUENCE</scope>
    <source>
        <tissue evidence="2">Venom_gland</tissue>
    </source>
</reference>
<evidence type="ECO:0000313" key="2">
    <source>
        <dbReference type="EMBL" id="LAB57196.1"/>
    </source>
</evidence>
<dbReference type="EMBL" id="IACN01072550">
    <property type="protein sequence ID" value="LAB57196.1"/>
    <property type="molecule type" value="Transcribed_RNA"/>
</dbReference>
<name>A0A2D4PJF3_MICSU</name>
<feature type="compositionally biased region" description="Basic and acidic residues" evidence="1">
    <location>
        <begin position="104"/>
        <end position="115"/>
    </location>
</feature>
<feature type="compositionally biased region" description="Polar residues" evidence="1">
    <location>
        <begin position="33"/>
        <end position="44"/>
    </location>
</feature>
<feature type="region of interest" description="Disordered" evidence="1">
    <location>
        <begin position="16"/>
        <end position="45"/>
    </location>
</feature>
<accession>A0A2D4PJF3</accession>
<proteinExistence type="predicted"/>